<dbReference type="Proteomes" id="UP000076532">
    <property type="component" value="Unassembled WGS sequence"/>
</dbReference>
<organism evidence="1 2">
    <name type="scientific">Athelia psychrophila</name>
    <dbReference type="NCBI Taxonomy" id="1759441"/>
    <lineage>
        <taxon>Eukaryota</taxon>
        <taxon>Fungi</taxon>
        <taxon>Dikarya</taxon>
        <taxon>Basidiomycota</taxon>
        <taxon>Agaricomycotina</taxon>
        <taxon>Agaricomycetes</taxon>
        <taxon>Agaricomycetidae</taxon>
        <taxon>Atheliales</taxon>
        <taxon>Atheliaceae</taxon>
        <taxon>Athelia</taxon>
    </lineage>
</organism>
<evidence type="ECO:0000313" key="1">
    <source>
        <dbReference type="EMBL" id="KZP18244.1"/>
    </source>
</evidence>
<protein>
    <submittedName>
        <fullName evidence="1">Uncharacterized protein</fullName>
    </submittedName>
</protein>
<gene>
    <name evidence="1" type="ORF">FIBSPDRAFT_956419</name>
</gene>
<sequence length="159" mass="16891">MSSLNPSASRFTLGIPMLGRPKKPLGHVVPAIAAEGSQDKDSAVDGTAQASELVSYFPPMQKSPVTTTIPVVPGVTAEGDSKRNLHQLPRLGGGTLDGTVPTQSILHLSQTHHCPPRSRLPTLSELQSPPFETFRDPEMTPAEYPADAQEAAAALPWHV</sequence>
<reference evidence="1 2" key="1">
    <citation type="journal article" date="2016" name="Mol. Biol. Evol.">
        <title>Comparative Genomics of Early-Diverging Mushroom-Forming Fungi Provides Insights into the Origins of Lignocellulose Decay Capabilities.</title>
        <authorList>
            <person name="Nagy L.G."/>
            <person name="Riley R."/>
            <person name="Tritt A."/>
            <person name="Adam C."/>
            <person name="Daum C."/>
            <person name="Floudas D."/>
            <person name="Sun H."/>
            <person name="Yadav J.S."/>
            <person name="Pangilinan J."/>
            <person name="Larsson K.H."/>
            <person name="Matsuura K."/>
            <person name="Barry K."/>
            <person name="Labutti K."/>
            <person name="Kuo R."/>
            <person name="Ohm R.A."/>
            <person name="Bhattacharya S.S."/>
            <person name="Shirouzu T."/>
            <person name="Yoshinaga Y."/>
            <person name="Martin F.M."/>
            <person name="Grigoriev I.V."/>
            <person name="Hibbett D.S."/>
        </authorList>
    </citation>
    <scope>NUCLEOTIDE SEQUENCE [LARGE SCALE GENOMIC DNA]</scope>
    <source>
        <strain evidence="1 2">CBS 109695</strain>
    </source>
</reference>
<dbReference type="EMBL" id="KV417574">
    <property type="protein sequence ID" value="KZP18244.1"/>
    <property type="molecule type" value="Genomic_DNA"/>
</dbReference>
<proteinExistence type="predicted"/>
<name>A0A166GWU1_9AGAM</name>
<dbReference type="OrthoDB" id="3270924at2759"/>
<evidence type="ECO:0000313" key="2">
    <source>
        <dbReference type="Proteomes" id="UP000076532"/>
    </source>
</evidence>
<accession>A0A166GWU1</accession>
<keyword evidence="2" id="KW-1185">Reference proteome</keyword>
<dbReference type="AlphaFoldDB" id="A0A166GWU1"/>